<feature type="transmembrane region" description="Helical" evidence="7">
    <location>
        <begin position="309"/>
        <end position="332"/>
    </location>
</feature>
<dbReference type="PANTHER" id="PTHR43124">
    <property type="entry name" value="PURINE EFFLUX PUMP PBUE"/>
    <property type="match status" value="1"/>
</dbReference>
<reference evidence="9" key="1">
    <citation type="submission" date="2021-02" db="EMBL/GenBank/DDBJ databases">
        <authorList>
            <person name="Dougan E. K."/>
            <person name="Rhodes N."/>
            <person name="Thang M."/>
            <person name="Chan C."/>
        </authorList>
    </citation>
    <scope>NUCLEOTIDE SEQUENCE</scope>
</reference>
<dbReference type="Proteomes" id="UP000649617">
    <property type="component" value="Unassembled WGS sequence"/>
</dbReference>
<sequence length="494" mass="52264">MVKDAKLWDQIRAQYAKLQEDEAGAELFPSPIATSEPSPSVSTAASPVGAPVPGDVGMKKSRFYEDGLQSRHWVLACCSMMVMCEWLDRTVLSISMQSMKEDFGLTDSQVGILASASLWVVPLATGPVGRLSDHVPRARLIGAGVFGWAATTFATGSSRSFEVTLFCRLLAGVANCAGYPVTLALLSDHFAAEEMATAMGYYHAGSAFGGLLGFAAGGALVTSKGWRWAFWGVASPQVIVALFFCFTVPQTAEEVPPTEGVLSDVRELLGLRPLRLLMLGAMSTGLLSGQGRFLSSFVERRHGVEPAQIGLVMGPVLGVTGVVSAFVVGHLVDRAFRWKGDLRVNLWCASFGDTIGVLCGMSAIMAPSFELLTLFTALGVVVGCLRQGVQTVVQRLGTGRRGTVQGMLEMCWSVGMGIGPFLAGAISDFNLSPGCDDACALSWSLLLFGSCSLLMRAACNFAASMYLSDIQTQTEGRAVAASSAPPQVVGRTCH</sequence>
<feature type="region of interest" description="Disordered" evidence="6">
    <location>
        <begin position="29"/>
        <end position="53"/>
    </location>
</feature>
<feature type="transmembrane region" description="Helical" evidence="7">
    <location>
        <begin position="371"/>
        <end position="389"/>
    </location>
</feature>
<keyword evidence="3 7" id="KW-0812">Transmembrane</keyword>
<dbReference type="Gene3D" id="1.20.1250.20">
    <property type="entry name" value="MFS general substrate transporter like domains"/>
    <property type="match status" value="2"/>
</dbReference>
<dbReference type="InterPro" id="IPR011701">
    <property type="entry name" value="MFS"/>
</dbReference>
<evidence type="ECO:0000313" key="9">
    <source>
        <dbReference type="EMBL" id="CAE7354144.1"/>
    </source>
</evidence>
<dbReference type="OrthoDB" id="6770063at2759"/>
<dbReference type="SUPFAM" id="SSF103473">
    <property type="entry name" value="MFS general substrate transporter"/>
    <property type="match status" value="1"/>
</dbReference>
<dbReference type="Pfam" id="PF07690">
    <property type="entry name" value="MFS_1"/>
    <property type="match status" value="1"/>
</dbReference>
<evidence type="ECO:0000256" key="1">
    <source>
        <dbReference type="ARBA" id="ARBA00004651"/>
    </source>
</evidence>
<evidence type="ECO:0000256" key="5">
    <source>
        <dbReference type="ARBA" id="ARBA00023136"/>
    </source>
</evidence>
<feature type="transmembrane region" description="Helical" evidence="7">
    <location>
        <begin position="228"/>
        <end position="248"/>
    </location>
</feature>
<feature type="transmembrane region" description="Helical" evidence="7">
    <location>
        <begin position="163"/>
        <end position="186"/>
    </location>
</feature>
<protein>
    <submittedName>
        <fullName evidence="9">CpaT protein</fullName>
    </submittedName>
</protein>
<feature type="transmembrane region" description="Helical" evidence="7">
    <location>
        <begin position="443"/>
        <end position="467"/>
    </location>
</feature>
<keyword evidence="2" id="KW-1003">Cell membrane</keyword>
<dbReference type="InterPro" id="IPR020846">
    <property type="entry name" value="MFS_dom"/>
</dbReference>
<evidence type="ECO:0000259" key="8">
    <source>
        <dbReference type="PROSITE" id="PS50850"/>
    </source>
</evidence>
<comment type="caution">
    <text evidence="9">The sequence shown here is derived from an EMBL/GenBank/DDBJ whole genome shotgun (WGS) entry which is preliminary data.</text>
</comment>
<organism evidence="9 10">
    <name type="scientific">Symbiodinium pilosum</name>
    <name type="common">Dinoflagellate</name>
    <dbReference type="NCBI Taxonomy" id="2952"/>
    <lineage>
        <taxon>Eukaryota</taxon>
        <taxon>Sar</taxon>
        <taxon>Alveolata</taxon>
        <taxon>Dinophyceae</taxon>
        <taxon>Suessiales</taxon>
        <taxon>Symbiodiniaceae</taxon>
        <taxon>Symbiodinium</taxon>
    </lineage>
</organism>
<name>A0A812Q0H9_SYMPI</name>
<dbReference type="EMBL" id="CAJNIZ010013792">
    <property type="protein sequence ID" value="CAE7354144.1"/>
    <property type="molecule type" value="Genomic_DNA"/>
</dbReference>
<feature type="transmembrane region" description="Helical" evidence="7">
    <location>
        <begin position="198"/>
        <end position="222"/>
    </location>
</feature>
<dbReference type="PANTHER" id="PTHR43124:SF3">
    <property type="entry name" value="CHLORAMPHENICOL EFFLUX PUMP RV0191"/>
    <property type="match status" value="1"/>
</dbReference>
<proteinExistence type="predicted"/>
<feature type="transmembrane region" description="Helical" evidence="7">
    <location>
        <begin position="344"/>
        <end position="365"/>
    </location>
</feature>
<keyword evidence="10" id="KW-1185">Reference proteome</keyword>
<dbReference type="PROSITE" id="PS50850">
    <property type="entry name" value="MFS"/>
    <property type="match status" value="1"/>
</dbReference>
<keyword evidence="4 7" id="KW-1133">Transmembrane helix</keyword>
<evidence type="ECO:0000313" key="10">
    <source>
        <dbReference type="Proteomes" id="UP000649617"/>
    </source>
</evidence>
<dbReference type="GO" id="GO:0005886">
    <property type="term" value="C:plasma membrane"/>
    <property type="evidence" value="ECO:0007669"/>
    <property type="project" value="UniProtKB-SubCell"/>
</dbReference>
<evidence type="ECO:0000256" key="2">
    <source>
        <dbReference type="ARBA" id="ARBA00022475"/>
    </source>
</evidence>
<evidence type="ECO:0000256" key="3">
    <source>
        <dbReference type="ARBA" id="ARBA00022692"/>
    </source>
</evidence>
<accession>A0A812Q0H9</accession>
<comment type="subcellular location">
    <subcellularLocation>
        <location evidence="1">Cell membrane</location>
        <topology evidence="1">Multi-pass membrane protein</topology>
    </subcellularLocation>
</comment>
<dbReference type="GO" id="GO:0022857">
    <property type="term" value="F:transmembrane transporter activity"/>
    <property type="evidence" value="ECO:0007669"/>
    <property type="project" value="InterPro"/>
</dbReference>
<gene>
    <name evidence="9" type="primary">cpaT</name>
    <name evidence="9" type="ORF">SPIL2461_LOCUS8406</name>
</gene>
<feature type="compositionally biased region" description="Low complexity" evidence="6">
    <location>
        <begin position="33"/>
        <end position="53"/>
    </location>
</feature>
<evidence type="ECO:0000256" key="4">
    <source>
        <dbReference type="ARBA" id="ARBA00022989"/>
    </source>
</evidence>
<dbReference type="InterPro" id="IPR036259">
    <property type="entry name" value="MFS_trans_sf"/>
</dbReference>
<evidence type="ECO:0000256" key="7">
    <source>
        <dbReference type="SAM" id="Phobius"/>
    </source>
</evidence>
<feature type="domain" description="Major facilitator superfamily (MFS) profile" evidence="8">
    <location>
        <begin position="74"/>
        <end position="475"/>
    </location>
</feature>
<keyword evidence="5 7" id="KW-0472">Membrane</keyword>
<dbReference type="InterPro" id="IPR050189">
    <property type="entry name" value="MFS_Efflux_Transporters"/>
</dbReference>
<feature type="transmembrane region" description="Helical" evidence="7">
    <location>
        <begin position="410"/>
        <end position="431"/>
    </location>
</feature>
<evidence type="ECO:0000256" key="6">
    <source>
        <dbReference type="SAM" id="MobiDB-lite"/>
    </source>
</evidence>
<dbReference type="AlphaFoldDB" id="A0A812Q0H9"/>